<evidence type="ECO:0000313" key="2">
    <source>
        <dbReference type="Proteomes" id="UP000601597"/>
    </source>
</evidence>
<proteinExistence type="predicted"/>
<name>A0ABQ3AW55_9GAMM</name>
<dbReference type="RefSeq" id="WP_189574866.1">
    <property type="nucleotide sequence ID" value="NZ_BMXV01000003.1"/>
</dbReference>
<evidence type="ECO:0000313" key="1">
    <source>
        <dbReference type="EMBL" id="GGY68394.1"/>
    </source>
</evidence>
<keyword evidence="2" id="KW-1185">Reference proteome</keyword>
<reference evidence="2" key="1">
    <citation type="journal article" date="2019" name="Int. J. Syst. Evol. Microbiol.">
        <title>The Global Catalogue of Microorganisms (GCM) 10K type strain sequencing project: providing services to taxonomists for standard genome sequencing and annotation.</title>
        <authorList>
            <consortium name="The Broad Institute Genomics Platform"/>
            <consortium name="The Broad Institute Genome Sequencing Center for Infectious Disease"/>
            <person name="Wu L."/>
            <person name="Ma J."/>
        </authorList>
    </citation>
    <scope>NUCLEOTIDE SEQUENCE [LARGE SCALE GENOMIC DNA]</scope>
    <source>
        <strain evidence="2">KCTC 22280</strain>
    </source>
</reference>
<sequence>MSEYHDFYVARLAERSTVPTLLCGHCQSILSPKRIFANEGENRYDLPCNTIGLCSADDCGAVNCCDDAMKGAEQQRCENRVAV</sequence>
<dbReference type="Proteomes" id="UP000601597">
    <property type="component" value="Unassembled WGS sequence"/>
</dbReference>
<dbReference type="EMBL" id="BMXV01000003">
    <property type="protein sequence ID" value="GGY68394.1"/>
    <property type="molecule type" value="Genomic_DNA"/>
</dbReference>
<comment type="caution">
    <text evidence="1">The sequence shown here is derived from an EMBL/GenBank/DDBJ whole genome shotgun (WGS) entry which is preliminary data.</text>
</comment>
<organism evidence="1 2">
    <name type="scientific">Marinobacter zhanjiangensis</name>
    <dbReference type="NCBI Taxonomy" id="578215"/>
    <lineage>
        <taxon>Bacteria</taxon>
        <taxon>Pseudomonadati</taxon>
        <taxon>Pseudomonadota</taxon>
        <taxon>Gammaproteobacteria</taxon>
        <taxon>Pseudomonadales</taxon>
        <taxon>Marinobacteraceae</taxon>
        <taxon>Marinobacter</taxon>
    </lineage>
</organism>
<protein>
    <submittedName>
        <fullName evidence="1">Uncharacterized protein</fullName>
    </submittedName>
</protein>
<accession>A0ABQ3AW55</accession>
<gene>
    <name evidence="1" type="ORF">GCM10007071_13970</name>
</gene>